<dbReference type="InterPro" id="IPR037045">
    <property type="entry name" value="S8pro/Inhibitor_I9_sf"/>
</dbReference>
<dbReference type="Gene3D" id="2.60.40.2310">
    <property type="match status" value="1"/>
</dbReference>
<dbReference type="Pfam" id="PF17766">
    <property type="entry name" value="fn3_6"/>
    <property type="match status" value="1"/>
</dbReference>
<dbReference type="InterPro" id="IPR023828">
    <property type="entry name" value="Peptidase_S8_Ser-AS"/>
</dbReference>
<keyword evidence="2 7" id="KW-0645">Protease</keyword>
<evidence type="ECO:0000256" key="5">
    <source>
        <dbReference type="ARBA" id="ARBA00022825"/>
    </source>
</evidence>
<evidence type="ECO:0000256" key="1">
    <source>
        <dbReference type="ARBA" id="ARBA00011073"/>
    </source>
</evidence>
<feature type="domain" description="Subtilisin-like protease fibronectin type-III" evidence="11">
    <location>
        <begin position="631"/>
        <end position="730"/>
    </location>
</feature>
<evidence type="ECO:0000259" key="9">
    <source>
        <dbReference type="Pfam" id="PF00082"/>
    </source>
</evidence>
<comment type="similarity">
    <text evidence="1 7">Belongs to the peptidase S8 family.</text>
</comment>
<dbReference type="InterPro" id="IPR045051">
    <property type="entry name" value="SBT"/>
</dbReference>
<name>A0AAV1EBC4_OLDCO</name>
<keyword evidence="5 7" id="KW-0720">Serine protease</keyword>
<dbReference type="AlphaFoldDB" id="A0AAV1EBC4"/>
<evidence type="ECO:0000256" key="6">
    <source>
        <dbReference type="PIRSR" id="PIRSR615500-1"/>
    </source>
</evidence>
<dbReference type="EMBL" id="OX459125">
    <property type="protein sequence ID" value="CAI9116985.1"/>
    <property type="molecule type" value="Genomic_DNA"/>
</dbReference>
<feature type="signal peptide" evidence="8">
    <location>
        <begin position="1"/>
        <end position="25"/>
    </location>
</feature>
<feature type="domain" description="Inhibitor I9" evidence="10">
    <location>
        <begin position="35"/>
        <end position="106"/>
    </location>
</feature>
<reference evidence="12" key="1">
    <citation type="submission" date="2023-03" db="EMBL/GenBank/DDBJ databases">
        <authorList>
            <person name="Julca I."/>
        </authorList>
    </citation>
    <scope>NUCLEOTIDE SEQUENCE</scope>
</reference>
<keyword evidence="13" id="KW-1185">Reference proteome</keyword>
<dbReference type="InterPro" id="IPR036852">
    <property type="entry name" value="Peptidase_S8/S53_dom_sf"/>
</dbReference>
<dbReference type="Pfam" id="PF00082">
    <property type="entry name" value="Peptidase_S8"/>
    <property type="match status" value="1"/>
</dbReference>
<feature type="domain" description="Peptidase S8/S53" evidence="9">
    <location>
        <begin position="140"/>
        <end position="576"/>
    </location>
</feature>
<evidence type="ECO:0000259" key="11">
    <source>
        <dbReference type="Pfam" id="PF17766"/>
    </source>
</evidence>
<dbReference type="PROSITE" id="PS51892">
    <property type="entry name" value="SUBTILASE"/>
    <property type="match status" value="1"/>
</dbReference>
<dbReference type="PRINTS" id="PR00723">
    <property type="entry name" value="SUBTILISIN"/>
</dbReference>
<evidence type="ECO:0000256" key="7">
    <source>
        <dbReference type="PROSITE-ProRule" id="PRU01240"/>
    </source>
</evidence>
<dbReference type="Pfam" id="PF05922">
    <property type="entry name" value="Inhibitor_I9"/>
    <property type="match status" value="1"/>
</dbReference>
<sequence>MSAFAVFCFISLFLASIQLAVLVKAAEKTQSNGGVYIVYTGAASNEFHSDHIMSSSSIESLKDGIIHKYSHAFSGFAVRLSEEEAKLIAQRPEVVSVFPDPVLHLHTTRSWEFLKEQSVIGLTPRRRRVAKQSNTSSVSGEDVIIGIFDTGIWPEVKSFNDEGLGPIPKKWMGKCIRGRDFKPFNCNRKLIGARNYYTFDNSTSPKDQNGHGTHVAAIAAGRPVPGASYRGLAGGTARGGAPGARIAVYRICQDEYECQGSATLKAFDDAIADGVDVINLSFVLSIASRFLDDPISIGAFHAVENGILVVGSAGNGGTDPEPPTIQNVAPWILTVGATTIDRFFESDVVLGNNKVIKGGGVHSANLQKTPIYPLTDGLSAMKPDADIAEARSCYGNALDNQKVKGKIVLCEDSLEDATPDGQYEDIKSLGGIGMLYKDSQLVDSVSDSMPRIPISSEDGDQIPSYLNSTRKPVATILPTKVVANNTPAPVVALFSGNGPVYGNDYLIKPDVVAPGVDILSAWPSTETNEAFNILSGTSMACPHVSGVAALVKSRYPSWGPSAIKSAIMTTASQTNNLKKPITINVGNPADPFNMGAGEVTTSGPIQPGLVYETGIADYLLFLCNHEELISNMNYPSISVGPLDKSKSKKVKRTVTNVEESEESVYTVSIESTQDLIVAVNPATLHFTKEKKKLSYEATFRHSNMTGLFGYGHGSITWSNNKYRVRIPFTVIT</sequence>
<gene>
    <name evidence="12" type="ORF">OLC1_LOCUS23133</name>
</gene>
<keyword evidence="3 8" id="KW-0732">Signal</keyword>
<feature type="active site" description="Charge relay system" evidence="6 7">
    <location>
        <position position="538"/>
    </location>
</feature>
<dbReference type="SUPFAM" id="SSF54897">
    <property type="entry name" value="Protease propeptides/inhibitors"/>
    <property type="match status" value="1"/>
</dbReference>
<dbReference type="PROSITE" id="PS00138">
    <property type="entry name" value="SUBTILASE_SER"/>
    <property type="match status" value="1"/>
</dbReference>
<dbReference type="CDD" id="cd02120">
    <property type="entry name" value="PA_subtilisin_like"/>
    <property type="match status" value="1"/>
</dbReference>
<dbReference type="SUPFAM" id="SSF52743">
    <property type="entry name" value="Subtilisin-like"/>
    <property type="match status" value="1"/>
</dbReference>
<evidence type="ECO:0000256" key="3">
    <source>
        <dbReference type="ARBA" id="ARBA00022729"/>
    </source>
</evidence>
<dbReference type="Proteomes" id="UP001161247">
    <property type="component" value="Chromosome 8"/>
</dbReference>
<feature type="active site" description="Charge relay system" evidence="6 7">
    <location>
        <position position="149"/>
    </location>
</feature>
<evidence type="ECO:0000259" key="10">
    <source>
        <dbReference type="Pfam" id="PF05922"/>
    </source>
</evidence>
<evidence type="ECO:0000256" key="4">
    <source>
        <dbReference type="ARBA" id="ARBA00022801"/>
    </source>
</evidence>
<evidence type="ECO:0000313" key="12">
    <source>
        <dbReference type="EMBL" id="CAI9116985.1"/>
    </source>
</evidence>
<dbReference type="InterPro" id="IPR015500">
    <property type="entry name" value="Peptidase_S8_subtilisin-rel"/>
</dbReference>
<feature type="active site" description="Charge relay system" evidence="6 7">
    <location>
        <position position="211"/>
    </location>
</feature>
<evidence type="ECO:0000256" key="8">
    <source>
        <dbReference type="SAM" id="SignalP"/>
    </source>
</evidence>
<dbReference type="Gene3D" id="3.30.70.80">
    <property type="entry name" value="Peptidase S8 propeptide/proteinase inhibitor I9"/>
    <property type="match status" value="1"/>
</dbReference>
<dbReference type="Gene3D" id="3.50.30.30">
    <property type="match status" value="1"/>
</dbReference>
<dbReference type="InterPro" id="IPR010259">
    <property type="entry name" value="S8pro/Inhibitor_I9"/>
</dbReference>
<keyword evidence="4 7" id="KW-0378">Hydrolase</keyword>
<feature type="chain" id="PRO_5043909027" evidence="8">
    <location>
        <begin position="26"/>
        <end position="732"/>
    </location>
</feature>
<accession>A0AAV1EBC4</accession>
<organism evidence="12 13">
    <name type="scientific">Oldenlandia corymbosa var. corymbosa</name>
    <dbReference type="NCBI Taxonomy" id="529605"/>
    <lineage>
        <taxon>Eukaryota</taxon>
        <taxon>Viridiplantae</taxon>
        <taxon>Streptophyta</taxon>
        <taxon>Embryophyta</taxon>
        <taxon>Tracheophyta</taxon>
        <taxon>Spermatophyta</taxon>
        <taxon>Magnoliopsida</taxon>
        <taxon>eudicotyledons</taxon>
        <taxon>Gunneridae</taxon>
        <taxon>Pentapetalae</taxon>
        <taxon>asterids</taxon>
        <taxon>lamiids</taxon>
        <taxon>Gentianales</taxon>
        <taxon>Rubiaceae</taxon>
        <taxon>Rubioideae</taxon>
        <taxon>Spermacoceae</taxon>
        <taxon>Hedyotis-Oldenlandia complex</taxon>
        <taxon>Oldenlandia</taxon>
    </lineage>
</organism>
<dbReference type="GO" id="GO:0004252">
    <property type="term" value="F:serine-type endopeptidase activity"/>
    <property type="evidence" value="ECO:0007669"/>
    <property type="project" value="UniProtKB-UniRule"/>
</dbReference>
<dbReference type="InterPro" id="IPR034197">
    <property type="entry name" value="Peptidases_S8_3"/>
</dbReference>
<dbReference type="CDD" id="cd04852">
    <property type="entry name" value="Peptidases_S8_3"/>
    <property type="match status" value="1"/>
</dbReference>
<dbReference type="InterPro" id="IPR000209">
    <property type="entry name" value="Peptidase_S8/S53_dom"/>
</dbReference>
<protein>
    <submittedName>
        <fullName evidence="12">OLC1v1018289C1</fullName>
    </submittedName>
</protein>
<proteinExistence type="inferred from homology"/>
<dbReference type="Gene3D" id="3.40.50.200">
    <property type="entry name" value="Peptidase S8/S53 domain"/>
    <property type="match status" value="1"/>
</dbReference>
<evidence type="ECO:0000313" key="13">
    <source>
        <dbReference type="Proteomes" id="UP001161247"/>
    </source>
</evidence>
<dbReference type="PANTHER" id="PTHR10795">
    <property type="entry name" value="PROPROTEIN CONVERTASE SUBTILISIN/KEXIN"/>
    <property type="match status" value="1"/>
</dbReference>
<dbReference type="GO" id="GO:0006508">
    <property type="term" value="P:proteolysis"/>
    <property type="evidence" value="ECO:0007669"/>
    <property type="project" value="UniProtKB-KW"/>
</dbReference>
<dbReference type="InterPro" id="IPR041469">
    <property type="entry name" value="Subtilisin-like_FN3"/>
</dbReference>
<evidence type="ECO:0000256" key="2">
    <source>
        <dbReference type="ARBA" id="ARBA00022670"/>
    </source>
</evidence>